<protein>
    <submittedName>
        <fullName evidence="1">Uncharacterized protein</fullName>
    </submittedName>
</protein>
<gene>
    <name evidence="1" type="ORF">SAMN05443668_1011145</name>
</gene>
<sequence>MDDFLLATLGQVRRCPARADYLELRFSTDEGEWDWCFPEPPAARRRPLRPLALRLGTYGVQAHLVRDGTLGTAVPTAAAVPTILAGAPVYVDRRLLRSRV</sequence>
<accession>A0A1M7KIG7</accession>
<reference evidence="1 2" key="1">
    <citation type="submission" date="2016-11" db="EMBL/GenBank/DDBJ databases">
        <authorList>
            <person name="Jaros S."/>
            <person name="Januszkiewicz K."/>
            <person name="Wedrychowicz H."/>
        </authorList>
    </citation>
    <scope>NUCLEOTIDE SEQUENCE [LARGE SCALE GENOMIC DNA]</scope>
    <source>
        <strain evidence="1 2">DSM 46144</strain>
    </source>
</reference>
<evidence type="ECO:0000313" key="2">
    <source>
        <dbReference type="Proteomes" id="UP000184440"/>
    </source>
</evidence>
<dbReference type="AlphaFoldDB" id="A0A1M7KIG7"/>
<evidence type="ECO:0000313" key="1">
    <source>
        <dbReference type="EMBL" id="SHM65136.1"/>
    </source>
</evidence>
<proteinExistence type="predicted"/>
<dbReference type="STRING" id="134849.SAMN05443668_1011145"/>
<organism evidence="1 2">
    <name type="scientific">Cryptosporangium aurantiacum</name>
    <dbReference type="NCBI Taxonomy" id="134849"/>
    <lineage>
        <taxon>Bacteria</taxon>
        <taxon>Bacillati</taxon>
        <taxon>Actinomycetota</taxon>
        <taxon>Actinomycetes</taxon>
        <taxon>Cryptosporangiales</taxon>
        <taxon>Cryptosporangiaceae</taxon>
        <taxon>Cryptosporangium</taxon>
    </lineage>
</organism>
<dbReference type="RefSeq" id="WP_073252082.1">
    <property type="nucleotide sequence ID" value="NZ_FRCS01000001.1"/>
</dbReference>
<keyword evidence="2" id="KW-1185">Reference proteome</keyword>
<dbReference type="Proteomes" id="UP000184440">
    <property type="component" value="Unassembled WGS sequence"/>
</dbReference>
<dbReference type="EMBL" id="FRCS01000001">
    <property type="protein sequence ID" value="SHM65136.1"/>
    <property type="molecule type" value="Genomic_DNA"/>
</dbReference>
<name>A0A1M7KIG7_9ACTN</name>
<dbReference type="OrthoDB" id="4555862at2"/>